<sequence>MSTMNSIQMNPQRYIAILSEYDAILAHARAMSDRLAGRCVSEKHLSYAETIFTKLLCHACSLQKLGPMLQPTSGPELWDIGAACVLARTLIEAFDALTYVSLHPVPPVERELRILAWELHDLTDHSTARRMLRSMPVTRHLSAAGPFPTDSARSASALRHSAI</sequence>
<dbReference type="RefSeq" id="WP_176106386.1">
    <property type="nucleotide sequence ID" value="NZ_JAALDK010000001.1"/>
</dbReference>
<dbReference type="Proteomes" id="UP000594380">
    <property type="component" value="Unassembled WGS sequence"/>
</dbReference>
<feature type="compositionally biased region" description="Low complexity" evidence="1">
    <location>
        <begin position="151"/>
        <end position="163"/>
    </location>
</feature>
<evidence type="ECO:0000313" key="2">
    <source>
        <dbReference type="EMBL" id="NUX99790.1"/>
    </source>
</evidence>
<evidence type="ECO:0000256" key="1">
    <source>
        <dbReference type="SAM" id="MobiDB-lite"/>
    </source>
</evidence>
<dbReference type="AlphaFoldDB" id="A0A7Y6MZ98"/>
<organism evidence="2 3">
    <name type="scientific">Paraburkholderia youngii</name>
    <dbReference type="NCBI Taxonomy" id="2782701"/>
    <lineage>
        <taxon>Bacteria</taxon>
        <taxon>Pseudomonadati</taxon>
        <taxon>Pseudomonadota</taxon>
        <taxon>Betaproteobacteria</taxon>
        <taxon>Burkholderiales</taxon>
        <taxon>Burkholderiaceae</taxon>
        <taxon>Paraburkholderia</taxon>
    </lineage>
</organism>
<accession>A0A7Y6MZ98</accession>
<protein>
    <submittedName>
        <fullName evidence="2">Uncharacterized protein</fullName>
    </submittedName>
</protein>
<dbReference type="EMBL" id="JAALDK010000001">
    <property type="protein sequence ID" value="NUX99790.1"/>
    <property type="molecule type" value="Genomic_DNA"/>
</dbReference>
<feature type="region of interest" description="Disordered" evidence="1">
    <location>
        <begin position="143"/>
        <end position="163"/>
    </location>
</feature>
<gene>
    <name evidence="2" type="ORF">G5S42_08750</name>
</gene>
<reference evidence="2 3" key="1">
    <citation type="submission" date="2020-02" db="EMBL/GenBank/DDBJ databases">
        <title>Paraburkholderia simonii sp. nov. and Paraburkholderia youngii sp. nov. Brazilian and Mexican Mimosa-associated rhizobia.</title>
        <authorList>
            <person name="Mavima L."/>
            <person name="Beukes C.W."/>
            <person name="Chan W.Y."/>
            <person name="Palmer M."/>
            <person name="De Meyer S.E."/>
            <person name="James E.K."/>
            <person name="Venter S.N."/>
            <person name="Steenkamp E.T."/>
        </authorList>
    </citation>
    <scope>NUCLEOTIDE SEQUENCE [LARGE SCALE GENOMIC DNA]</scope>
    <source>
        <strain evidence="2 3">JPY169</strain>
    </source>
</reference>
<dbReference type="GeneID" id="301100423"/>
<proteinExistence type="predicted"/>
<comment type="caution">
    <text evidence="2">The sequence shown here is derived from an EMBL/GenBank/DDBJ whole genome shotgun (WGS) entry which is preliminary data.</text>
</comment>
<name>A0A7Y6MZ98_9BURK</name>
<evidence type="ECO:0000313" key="3">
    <source>
        <dbReference type="Proteomes" id="UP000594380"/>
    </source>
</evidence>